<organism evidence="1 2">
    <name type="scientific">Candidatus Nitrospira neomarina</name>
    <dbReference type="NCBI Taxonomy" id="3020899"/>
    <lineage>
        <taxon>Bacteria</taxon>
        <taxon>Pseudomonadati</taxon>
        <taxon>Nitrospirota</taxon>
        <taxon>Nitrospiria</taxon>
        <taxon>Nitrospirales</taxon>
        <taxon>Nitrospiraceae</taxon>
        <taxon>Nitrospira</taxon>
    </lineage>
</organism>
<proteinExistence type="predicted"/>
<dbReference type="EMBL" id="CP116968">
    <property type="protein sequence ID" value="WNM63876.1"/>
    <property type="molecule type" value="Genomic_DNA"/>
</dbReference>
<dbReference type="Proteomes" id="UP001302494">
    <property type="component" value="Chromosome"/>
</dbReference>
<protein>
    <submittedName>
        <fullName evidence="1">Uncharacterized protein</fullName>
    </submittedName>
</protein>
<dbReference type="AlphaFoldDB" id="A0AA96GKZ5"/>
<accession>A0AA96GKZ5</accession>
<gene>
    <name evidence="1" type="ORF">PQG83_08995</name>
</gene>
<dbReference type="KEGG" id="nneo:PQG83_08995"/>
<dbReference type="RefSeq" id="WP_312748648.1">
    <property type="nucleotide sequence ID" value="NZ_CP116968.1"/>
</dbReference>
<keyword evidence="2" id="KW-1185">Reference proteome</keyword>
<name>A0AA96GKZ5_9BACT</name>
<evidence type="ECO:0000313" key="2">
    <source>
        <dbReference type="Proteomes" id="UP001302494"/>
    </source>
</evidence>
<evidence type="ECO:0000313" key="1">
    <source>
        <dbReference type="EMBL" id="WNM63876.1"/>
    </source>
</evidence>
<reference evidence="1 2" key="1">
    <citation type="submission" date="2023-01" db="EMBL/GenBank/DDBJ databases">
        <title>Cultivation and genomic characterization of new, ubiquitous marine nitrite-oxidizing bacteria from the Nitrospirales.</title>
        <authorList>
            <person name="Mueller A.J."/>
            <person name="Daebeler A."/>
            <person name="Herbold C.W."/>
            <person name="Kirkegaard R.H."/>
            <person name="Daims H."/>
        </authorList>
    </citation>
    <scope>NUCLEOTIDE SEQUENCE [LARGE SCALE GENOMIC DNA]</scope>
    <source>
        <strain evidence="1 2">DK</strain>
    </source>
</reference>
<sequence length="144" mass="16199">MNFDPAIAALHALQQAEEQGELGDFESDILEAEAIFSTDQGPQAKRAFDTLQELGAQLPQARHLQEFLIYITWQQVTEGPLPRYFQLGLDLCDRFLDRFGKQIEGTPSHQHVIAIRESFQGGLGIEEEEDLMPEHDEDAFLGGD</sequence>